<feature type="region of interest" description="Disordered" evidence="3">
    <location>
        <begin position="378"/>
        <end position="399"/>
    </location>
</feature>
<dbReference type="GO" id="GO:0030313">
    <property type="term" value="C:cell envelope"/>
    <property type="evidence" value="ECO:0007669"/>
    <property type="project" value="UniProtKB-SubCell"/>
</dbReference>
<dbReference type="InterPro" id="IPR006143">
    <property type="entry name" value="RND_pump_MFP"/>
</dbReference>
<comment type="subcellular location">
    <subcellularLocation>
        <location evidence="1">Cell envelope</location>
    </subcellularLocation>
</comment>
<comment type="similarity">
    <text evidence="2">Belongs to the membrane fusion protein (MFP) (TC 8.A.1) family.</text>
</comment>
<dbReference type="InterPro" id="IPR058627">
    <property type="entry name" value="MdtA-like_C"/>
</dbReference>
<dbReference type="PROSITE" id="PS51257">
    <property type="entry name" value="PROKAR_LIPOPROTEIN"/>
    <property type="match status" value="1"/>
</dbReference>
<dbReference type="Gene3D" id="1.10.287.470">
    <property type="entry name" value="Helix hairpin bin"/>
    <property type="match status" value="1"/>
</dbReference>
<evidence type="ECO:0000259" key="8">
    <source>
        <dbReference type="Pfam" id="PF25967"/>
    </source>
</evidence>
<dbReference type="Gene3D" id="2.40.50.100">
    <property type="match status" value="1"/>
</dbReference>
<evidence type="ECO:0000256" key="2">
    <source>
        <dbReference type="ARBA" id="ARBA00009477"/>
    </source>
</evidence>
<dbReference type="GO" id="GO:0046677">
    <property type="term" value="P:response to antibiotic"/>
    <property type="evidence" value="ECO:0007669"/>
    <property type="project" value="TreeGrafter"/>
</dbReference>
<dbReference type="OrthoDB" id="9772050at2"/>
<evidence type="ECO:0000259" key="5">
    <source>
        <dbReference type="Pfam" id="PF25876"/>
    </source>
</evidence>
<dbReference type="Pfam" id="PF25967">
    <property type="entry name" value="RND-MFP_C"/>
    <property type="match status" value="1"/>
</dbReference>
<feature type="compositionally biased region" description="Low complexity" evidence="3">
    <location>
        <begin position="383"/>
        <end position="399"/>
    </location>
</feature>
<feature type="domain" description="Multidrug resistance protein MdtA-like barrel-sandwich hybrid" evidence="6">
    <location>
        <begin position="74"/>
        <end position="214"/>
    </location>
</feature>
<dbReference type="Gene3D" id="2.40.30.170">
    <property type="match status" value="1"/>
</dbReference>
<dbReference type="Pfam" id="PF25876">
    <property type="entry name" value="HH_MFP_RND"/>
    <property type="match status" value="1"/>
</dbReference>
<dbReference type="RefSeq" id="WP_020887082.1">
    <property type="nucleotide sequence ID" value="NZ_ATHI01000026.1"/>
</dbReference>
<evidence type="ECO:0000313" key="9">
    <source>
        <dbReference type="EMBL" id="EPR32947.1"/>
    </source>
</evidence>
<keyword evidence="10" id="KW-1185">Reference proteome</keyword>
<dbReference type="EMBL" id="ATHI01000026">
    <property type="protein sequence ID" value="EPR32947.1"/>
    <property type="molecule type" value="Genomic_DNA"/>
</dbReference>
<dbReference type="STRING" id="1121439.dsat_0388"/>
<dbReference type="InterPro" id="IPR058625">
    <property type="entry name" value="MdtA-like_BSH"/>
</dbReference>
<accession>S7T761</accession>
<protein>
    <submittedName>
        <fullName evidence="9">Efflux transporter, RND family, MFP subunit</fullName>
    </submittedName>
</protein>
<keyword evidence="4" id="KW-0732">Signal</keyword>
<dbReference type="Pfam" id="PF25944">
    <property type="entry name" value="Beta-barrel_RND"/>
    <property type="match status" value="1"/>
</dbReference>
<feature type="domain" description="Multidrug resistance protein MdtA-like C-terminal permuted SH3" evidence="8">
    <location>
        <begin position="315"/>
        <end position="375"/>
    </location>
</feature>
<dbReference type="InterPro" id="IPR058624">
    <property type="entry name" value="MdtA-like_HH"/>
</dbReference>
<dbReference type="SUPFAM" id="SSF111369">
    <property type="entry name" value="HlyD-like secretion proteins"/>
    <property type="match status" value="1"/>
</dbReference>
<dbReference type="AlphaFoldDB" id="S7T761"/>
<evidence type="ECO:0000259" key="7">
    <source>
        <dbReference type="Pfam" id="PF25944"/>
    </source>
</evidence>
<feature type="signal peptide" evidence="4">
    <location>
        <begin position="1"/>
        <end position="30"/>
    </location>
</feature>
<feature type="domain" description="Multidrug resistance protein MdtA-like alpha-helical hairpin" evidence="5">
    <location>
        <begin position="113"/>
        <end position="182"/>
    </location>
</feature>
<evidence type="ECO:0000256" key="4">
    <source>
        <dbReference type="SAM" id="SignalP"/>
    </source>
</evidence>
<dbReference type="FunFam" id="2.40.420.20:FF:000001">
    <property type="entry name" value="Efflux RND transporter periplasmic adaptor subunit"/>
    <property type="match status" value="1"/>
</dbReference>
<dbReference type="Gene3D" id="2.40.420.20">
    <property type="match status" value="1"/>
</dbReference>
<sequence length="399" mass="42690">MHRFPKSHRIRAFRRACALSCLVLFLAACGGEDSGKAKADADAPKPTPVSVMTLAPRDVVLNYEYPGRISAKESVEVRARVEGFLEKMAYVEGSLVKQGDLLFVIDERPYKETLNQAQADLNRTQAALDKAAVDERRFSSLVKQGVVSQEEYDSVHTRYREAQAARDASRAAVEQARLNLGYCRVNAPIDGRAGKALVKVGSLVGRSESTLLTTVDSIDPVYVDFSISEQEYLAYVREHQQKVAEGIPDPAPPLHLILADGRDYGITGTADVAQRTVDPTTGTLSIRGIFGNPDGLLLPGQYAKVVVGAGVMNGVLLVPQRAVMDVQGKKSVYVVGEKGLLESRAVTLGPSHGSDFIVAEGLSSGDRVVVEGTQRLRPGMPVAPQAAPQAPAGAGQAGN</sequence>
<dbReference type="NCBIfam" id="TIGR01730">
    <property type="entry name" value="RND_mfp"/>
    <property type="match status" value="1"/>
</dbReference>
<dbReference type="PATRIC" id="fig|1121439.3.peg.1737"/>
<dbReference type="Proteomes" id="UP000014975">
    <property type="component" value="Unassembled WGS sequence"/>
</dbReference>
<reference evidence="9 10" key="1">
    <citation type="journal article" date="2013" name="Genome Announc.">
        <title>Draft genome sequences for three mercury-methylating, sulfate-reducing bacteria.</title>
        <authorList>
            <person name="Brown S.D."/>
            <person name="Hurt R.A.Jr."/>
            <person name="Gilmour C.C."/>
            <person name="Elias D.A."/>
        </authorList>
    </citation>
    <scope>NUCLEOTIDE SEQUENCE [LARGE SCALE GENOMIC DNA]</scope>
    <source>
        <strain evidence="9 10">DSM 16529</strain>
    </source>
</reference>
<organism evidence="9 10">
    <name type="scientific">Alkalidesulfovibrio alkalitolerans DSM 16529</name>
    <dbReference type="NCBI Taxonomy" id="1121439"/>
    <lineage>
        <taxon>Bacteria</taxon>
        <taxon>Pseudomonadati</taxon>
        <taxon>Thermodesulfobacteriota</taxon>
        <taxon>Desulfovibrionia</taxon>
        <taxon>Desulfovibrionales</taxon>
        <taxon>Desulfovibrionaceae</taxon>
        <taxon>Alkalidesulfovibrio</taxon>
    </lineage>
</organism>
<dbReference type="PANTHER" id="PTHR30158">
    <property type="entry name" value="ACRA/E-RELATED COMPONENT OF DRUG EFFLUX TRANSPORTER"/>
    <property type="match status" value="1"/>
</dbReference>
<dbReference type="GO" id="GO:0005886">
    <property type="term" value="C:plasma membrane"/>
    <property type="evidence" value="ECO:0007669"/>
    <property type="project" value="TreeGrafter"/>
</dbReference>
<dbReference type="eggNOG" id="COG0845">
    <property type="taxonomic scope" value="Bacteria"/>
</dbReference>
<dbReference type="InterPro" id="IPR058626">
    <property type="entry name" value="MdtA-like_b-barrel"/>
</dbReference>
<proteinExistence type="inferred from homology"/>
<evidence type="ECO:0000313" key="10">
    <source>
        <dbReference type="Proteomes" id="UP000014975"/>
    </source>
</evidence>
<dbReference type="GO" id="GO:0022857">
    <property type="term" value="F:transmembrane transporter activity"/>
    <property type="evidence" value="ECO:0007669"/>
    <property type="project" value="InterPro"/>
</dbReference>
<evidence type="ECO:0000256" key="1">
    <source>
        <dbReference type="ARBA" id="ARBA00004196"/>
    </source>
</evidence>
<gene>
    <name evidence="9" type="ORF">dsat_0388</name>
</gene>
<feature type="domain" description="Multidrug resistance protein MdtA-like beta-barrel" evidence="7">
    <location>
        <begin position="220"/>
        <end position="308"/>
    </location>
</feature>
<feature type="chain" id="PRO_5004544380" evidence="4">
    <location>
        <begin position="31"/>
        <end position="399"/>
    </location>
</feature>
<dbReference type="Pfam" id="PF25917">
    <property type="entry name" value="BSH_RND"/>
    <property type="match status" value="1"/>
</dbReference>
<evidence type="ECO:0000256" key="3">
    <source>
        <dbReference type="SAM" id="MobiDB-lite"/>
    </source>
</evidence>
<name>S7T761_9BACT</name>
<comment type="caution">
    <text evidence="9">The sequence shown here is derived from an EMBL/GenBank/DDBJ whole genome shotgun (WGS) entry which is preliminary data.</text>
</comment>
<evidence type="ECO:0000259" key="6">
    <source>
        <dbReference type="Pfam" id="PF25917"/>
    </source>
</evidence>